<evidence type="ECO:0000256" key="3">
    <source>
        <dbReference type="ARBA" id="ARBA00023026"/>
    </source>
</evidence>
<protein>
    <recommendedName>
        <fullName evidence="9">Insecticide toxin TcdB middle/N-terminal domain-containing protein</fullName>
    </recommendedName>
</protein>
<dbReference type="OMA" id="GTSCLVW"/>
<dbReference type="RefSeq" id="XP_007802981.1">
    <property type="nucleotide sequence ID" value="XM_007804790.1"/>
</dbReference>
<keyword evidence="3" id="KW-0843">Virulence</keyword>
<feature type="domain" description="Insecticide toxin TcdB middle/N-terminal" evidence="6">
    <location>
        <begin position="620"/>
        <end position="758"/>
    </location>
</feature>
<dbReference type="NCBIfam" id="TIGR03696">
    <property type="entry name" value="Rhs_assc_core"/>
    <property type="match status" value="1"/>
</dbReference>
<feature type="region of interest" description="Disordered" evidence="4">
    <location>
        <begin position="1532"/>
        <end position="1552"/>
    </location>
</feature>
<evidence type="ECO:0000313" key="8">
    <source>
        <dbReference type="Proteomes" id="UP000019373"/>
    </source>
</evidence>
<dbReference type="Pfam" id="PF03534">
    <property type="entry name" value="SpvB"/>
    <property type="match status" value="1"/>
</dbReference>
<dbReference type="GO" id="GO:0005737">
    <property type="term" value="C:cytoplasm"/>
    <property type="evidence" value="ECO:0007669"/>
    <property type="project" value="InterPro"/>
</dbReference>
<keyword evidence="2" id="KW-0964">Secreted</keyword>
<organism evidence="7 8">
    <name type="scientific">Endocarpon pusillum (strain Z07020 / HMAS-L-300199)</name>
    <name type="common">Lichen-forming fungus</name>
    <dbReference type="NCBI Taxonomy" id="1263415"/>
    <lineage>
        <taxon>Eukaryota</taxon>
        <taxon>Fungi</taxon>
        <taxon>Dikarya</taxon>
        <taxon>Ascomycota</taxon>
        <taxon>Pezizomycotina</taxon>
        <taxon>Eurotiomycetes</taxon>
        <taxon>Chaetothyriomycetidae</taxon>
        <taxon>Verrucariales</taxon>
        <taxon>Verrucariaceae</taxon>
        <taxon>Endocarpon</taxon>
    </lineage>
</organism>
<dbReference type="PANTHER" id="PTHR32305">
    <property type="match status" value="1"/>
</dbReference>
<dbReference type="InterPro" id="IPR003284">
    <property type="entry name" value="Sal_SpvB"/>
</dbReference>
<feature type="compositionally biased region" description="Low complexity" evidence="4">
    <location>
        <begin position="1538"/>
        <end position="1548"/>
    </location>
</feature>
<dbReference type="InterPro" id="IPR050708">
    <property type="entry name" value="T6SS_VgrG/RHS"/>
</dbReference>
<evidence type="ECO:0000256" key="2">
    <source>
        <dbReference type="ARBA" id="ARBA00022525"/>
    </source>
</evidence>
<dbReference type="Pfam" id="PF12256">
    <property type="entry name" value="TcdB_toxin_midN"/>
    <property type="match status" value="1"/>
</dbReference>
<dbReference type="InterPro" id="IPR022044">
    <property type="entry name" value="TcdB_toxin_mid/C"/>
</dbReference>
<evidence type="ECO:0000256" key="1">
    <source>
        <dbReference type="ARBA" id="ARBA00004613"/>
    </source>
</evidence>
<dbReference type="SUPFAM" id="SSF69318">
    <property type="entry name" value="Integrin alpha N-terminal domain"/>
    <property type="match status" value="1"/>
</dbReference>
<sequence>MGPLEWVGNSQQLPSVAKPVKAPRYDDRNQSDVYMLFGAEDLVPIVAADGSVHEDINAVPGYAIRRYRPRVEGGFSQIEQWTNISDRTDVHWRQLSGNNVLTTYGLDSNSRISNPEEPGQIYEWLICNSRDCKGNVVHYTYKPEDGVGADVALAHQHNRGPGTDPRRTSNRYLKSVVYGNTIPLLDGSGNRPLFLSTVQMDSAGWMFEVVLDYGEHDTNNPTPGDTNPWHYRLDSFSNYRPGFEVRTSRVCQRFLMFHHFPEEVAVGKDYLVRSVEFGYTHGDSADLASIFTYLTSVQQSGYRKGPQGQYIRKLLPPLEFTYSKAHLDDELKDIDPAFLRDLPAGLATSKTQWIDLHGESISGMLTADEQAWYYKKNTSPLYETVSQGRKVTKPRFEHNQQIRSMPNGALRPQKAQFADITGTGRLAIICEDDGLIGCYEHDDAESWLPFRSFNQSINGASYFNSNIKLVDLNGDGLTDILAPELGQWFASLGADGFGLPHAFTNAVDEETGPSLLYTDDMQTVRLADFSGDGMPDIVRLRNGEVCYWPNLGHGRFGAKILMDHSPIFDASDTFDARHIILADIDGSGTTDLIYPHRDGAKIYFNQCGNGWSTPRLLETVPTFDSVGTFTAIDLLGNGTSCLVISSPLPNACSMQYIELMGGIKPHLLTKIDNNLGSVTEIFYESSTKFYLQDKYGGHPWVSKLAFPVHVVESVQTFDRISQNSFRTRYAYHHGFYDAEDREFRGFGMVEQWDVEGISAIADPKVRGSANQAAPWAIPPIYTKTWFHQGASYEQGTISRRYEQEYYREPGQNEATAQKWLLPDTVLPLDISAADIHDACRALKGKMLRQETYAIDVFAKPAEGPPTSSAPFTVVESNFTLQIIQSKQSNHSAVALASGRETLTITYERHLSDPRIKHAMILETNSFGQILKELSITYGRIQSDSSFPTSWDRDMQSQSFLTYIENTPTNAIEDPHVYPNNFRLPNFCETRKYELTGFDIQARNGPAMLKDWTADDFAVINSAVKIGFEVTPTPNVKQKRLLKHDRTLLRKDDLSGLLPLTKMEPRALAGKTYKLAFTSQMVNLHLQKDGVPLLSSPESLLSGETPSEGGYVSGGSLSSSGLFPSEEGNGTIGTWWAPSGQLFFASSNDPAQELDSARQTFFLPRRVQNQFKAESTVTYDKYNYLVLETTDLVGNRTTVGERDASGRLLSSGIDYRVLQPFLITDINGNRSQVEFDALGMVTATAVKGKVGESLGDNIAGLDADLPEDTLLDHIRNPTAAESSQRICREYKNTVDWAALDPIIPKHNTDRFDPAALEGVLSTLVEDENFKVSSTHDAMNRLLTSVLPHSTPDNISTVRPGYDLLSLVRIDYNLHGKVDGDQPVWTPFLKDVDYHPTGQRRFVLLGNDVRTDYKYDIDRKLIQMTTQRGGSAADTVQDIKYTYDAIHNITNIVDAAQQTKFFRNVVVKPINDYTYDALYRLLEATGREHLGQADQPFWYSNSDSARFGPQPGDGNAMARYTEQYSYDDAGNMLKMKHDSSNTQQGSRSSSWTRTFDYREKGSIDSTQTGNRLSSTSVGNATENYGYDNHGNMVRIPQIGGSANVDNAQWDYIDKLKSLNLGGGGTAYFTYGSDGKRVRKVIEKGPNLVEERLYLGSAELFRRKKSGGIVLERETIHAMDNQRRVALIETRTIDTEGTDRAPGQLIRYQVSTHLDSSSIELDDTAQLLSFEEYSPYGNTTYQGTASTLETPKRYRFTGKERDEESGLSYHGARYYAPWLARWISQDALGIGDGLNTYVYCHDDPVGGKDPTGMDDTPSFASFDPLMSEISDSDFKFESITPQPAPLTPLATPMTKAQADAHSSVQRSKYRANPTPETPYLETKSVPPWKGAKVQAGHTVPARYATDGLSPADWDKQTMQRLESRSYDVAIMDQSGEIDITTRHRAQDFTMIDDAVADAQKAQKAATGVSALPPEGSMHMGDYQIWRSENIPLDEGKVEFIKSMGEAPIDHTITTEMKLAAAEGDLFVKASKASKLGKGAKALKLLGKAGRHFVAALPVLGMVMGHASAAHAAANGDLQGAALDEAGFIPVAGDLLDAGRGGLALGEALDEGLGISDVAVEHGAVADKLAQDMGFSRETSMYIGAGTSALSAITVSPGIALHKTATEYADKAADKLIKWWNSD</sequence>
<evidence type="ECO:0000256" key="4">
    <source>
        <dbReference type="SAM" id="MobiDB-lite"/>
    </source>
</evidence>
<keyword evidence="8" id="KW-1185">Reference proteome</keyword>
<dbReference type="OrthoDB" id="5426877at2759"/>
<dbReference type="PRINTS" id="PR01341">
    <property type="entry name" value="SALSPVBPROT"/>
</dbReference>
<name>U1G277_ENDPU</name>
<dbReference type="Gene3D" id="2.180.10.10">
    <property type="entry name" value="RHS repeat-associated core"/>
    <property type="match status" value="1"/>
</dbReference>
<dbReference type="InterPro" id="IPR028994">
    <property type="entry name" value="Integrin_alpha_N"/>
</dbReference>
<dbReference type="InterPro" id="IPR022385">
    <property type="entry name" value="Rhs_assc_core"/>
</dbReference>
<dbReference type="GO" id="GO:0005576">
    <property type="term" value="C:extracellular region"/>
    <property type="evidence" value="ECO:0007669"/>
    <property type="project" value="UniProtKB-SubCell"/>
</dbReference>
<dbReference type="GeneID" id="19244129"/>
<dbReference type="InterPro" id="IPR022045">
    <property type="entry name" value="TcdB_toxin_mid/N"/>
</dbReference>
<dbReference type="EMBL" id="KE721219">
    <property type="protein sequence ID" value="ERF71377.1"/>
    <property type="molecule type" value="Genomic_DNA"/>
</dbReference>
<comment type="subcellular location">
    <subcellularLocation>
        <location evidence="1">Secreted</location>
    </subcellularLocation>
</comment>
<dbReference type="Proteomes" id="UP000019373">
    <property type="component" value="Unassembled WGS sequence"/>
</dbReference>
<dbReference type="eggNOG" id="ENOG502QUQU">
    <property type="taxonomic scope" value="Eukaryota"/>
</dbReference>
<evidence type="ECO:0000313" key="7">
    <source>
        <dbReference type="EMBL" id="ERF71377.1"/>
    </source>
</evidence>
<dbReference type="HOGENOM" id="CLU_000672_1_0_1"/>
<accession>U1G277</accession>
<reference evidence="8" key="1">
    <citation type="journal article" date="2014" name="BMC Genomics">
        <title>Genome characteristics reveal the impact of lichenization on lichen-forming fungus Endocarpon pusillum Hedwig (Verrucariales, Ascomycota).</title>
        <authorList>
            <person name="Wang Y.-Y."/>
            <person name="Liu B."/>
            <person name="Zhang X.-Y."/>
            <person name="Zhou Q.-M."/>
            <person name="Zhang T."/>
            <person name="Li H."/>
            <person name="Yu Y.-F."/>
            <person name="Zhang X.-L."/>
            <person name="Hao X.-Y."/>
            <person name="Wang M."/>
            <person name="Wang L."/>
            <person name="Wei J.-C."/>
        </authorList>
    </citation>
    <scope>NUCLEOTIDE SEQUENCE [LARGE SCALE GENOMIC DNA]</scope>
    <source>
        <strain evidence="8">Z07020 / HMAS-L-300199</strain>
    </source>
</reference>
<dbReference type="PANTHER" id="PTHR32305:SF15">
    <property type="entry name" value="PROTEIN RHSA-RELATED"/>
    <property type="match status" value="1"/>
</dbReference>
<dbReference type="Pfam" id="PF12255">
    <property type="entry name" value="TcdB_toxin_midC"/>
    <property type="match status" value="1"/>
</dbReference>
<evidence type="ECO:0000259" key="5">
    <source>
        <dbReference type="Pfam" id="PF12255"/>
    </source>
</evidence>
<gene>
    <name evidence="7" type="ORF">EPUS_09301</name>
</gene>
<feature type="domain" description="Insecticide toxin TcdB middle/C-terminal" evidence="5">
    <location>
        <begin position="838"/>
        <end position="971"/>
    </location>
</feature>
<proteinExistence type="predicted"/>
<feature type="region of interest" description="Disordered" evidence="4">
    <location>
        <begin position="1857"/>
        <end position="1881"/>
    </location>
</feature>
<evidence type="ECO:0000259" key="6">
    <source>
        <dbReference type="Pfam" id="PF12256"/>
    </source>
</evidence>
<evidence type="ECO:0008006" key="9">
    <source>
        <dbReference type="Google" id="ProtNLM"/>
    </source>
</evidence>